<dbReference type="PANTHER" id="PTHR46743">
    <property type="entry name" value="TEICHOIC ACIDS EXPORT ATP-BINDING PROTEIN TAGH"/>
    <property type="match status" value="1"/>
</dbReference>
<dbReference type="InterPro" id="IPR050683">
    <property type="entry name" value="Bact_Polysacc_Export_ATP-bd"/>
</dbReference>
<evidence type="ECO:0000256" key="1">
    <source>
        <dbReference type="ARBA" id="ARBA00005417"/>
    </source>
</evidence>
<keyword evidence="4 6" id="KW-0067">ATP-binding</keyword>
<evidence type="ECO:0000256" key="4">
    <source>
        <dbReference type="ARBA" id="ARBA00022840"/>
    </source>
</evidence>
<keyword evidence="3" id="KW-0547">Nucleotide-binding</keyword>
<dbReference type="CDD" id="cd10147">
    <property type="entry name" value="Wzt_C-like"/>
    <property type="match status" value="1"/>
</dbReference>
<sequence>MSETVIKVENLSKVYQLGTIGTGSFKQDLQRWWNSTLLKKEDPFFQLQPGNTSAANKDFFLALHDVSFDVKHGEAIGIIGRNGSGKSTLLKIISRIVRPTKGKVLGKGKVSSLLEVGTGFNMELTGRENIYISGYILGMSKAEVRSKFDEIVAFSGVEKFIDTPVKRYSSGMYVRLAFAVAAHLEPDILIVDEVLAVGDADFQKKCLGKMREVSQTSGRTILFVSHSMQAVKNLCDKALWLNQGTMQTFGGVSEVVNQYLSTTQQARHCQSWQTADTAPGNELVRLKHVELIPQLCEMDAPLDIRTPLIVKFQFWNLQNNVNLSVGLHLFTSAGECIFDVPSPSQFYEKGIIEGTCEIPGNFLNDGAYYISLIVVQNTSVALFTFEECLLFELEDYRGDIQWYGKWWGAVRPKLPFQLKQANTHLQDQLQPNLL</sequence>
<comment type="caution">
    <text evidence="6">The sequence shown here is derived from an EMBL/GenBank/DDBJ whole genome shotgun (WGS) entry which is preliminary data.</text>
</comment>
<dbReference type="InterPro" id="IPR003439">
    <property type="entry name" value="ABC_transporter-like_ATP-bd"/>
</dbReference>
<reference evidence="7" key="1">
    <citation type="journal article" date="2019" name="Int. J. Syst. Evol. Microbiol.">
        <title>The Global Catalogue of Microorganisms (GCM) 10K type strain sequencing project: providing services to taxonomists for standard genome sequencing and annotation.</title>
        <authorList>
            <consortium name="The Broad Institute Genomics Platform"/>
            <consortium name="The Broad Institute Genome Sequencing Center for Infectious Disease"/>
            <person name="Wu L."/>
            <person name="Ma J."/>
        </authorList>
    </citation>
    <scope>NUCLEOTIDE SEQUENCE [LARGE SCALE GENOMIC DNA]</scope>
    <source>
        <strain evidence="7">KACC 12602</strain>
    </source>
</reference>
<comment type="similarity">
    <text evidence="1">Belongs to the ABC transporter superfamily.</text>
</comment>
<evidence type="ECO:0000313" key="7">
    <source>
        <dbReference type="Proteomes" id="UP001596161"/>
    </source>
</evidence>
<dbReference type="SMART" id="SM00382">
    <property type="entry name" value="AAA"/>
    <property type="match status" value="1"/>
</dbReference>
<organism evidence="6 7">
    <name type="scientific">Adhaeribacter terreus</name>
    <dbReference type="NCBI Taxonomy" id="529703"/>
    <lineage>
        <taxon>Bacteria</taxon>
        <taxon>Pseudomonadati</taxon>
        <taxon>Bacteroidota</taxon>
        <taxon>Cytophagia</taxon>
        <taxon>Cytophagales</taxon>
        <taxon>Hymenobacteraceae</taxon>
        <taxon>Adhaeribacter</taxon>
    </lineage>
</organism>
<dbReference type="InterPro" id="IPR003593">
    <property type="entry name" value="AAA+_ATPase"/>
</dbReference>
<dbReference type="InterPro" id="IPR029439">
    <property type="entry name" value="Wzt_C"/>
</dbReference>
<dbReference type="SUPFAM" id="SSF52540">
    <property type="entry name" value="P-loop containing nucleoside triphosphate hydrolases"/>
    <property type="match status" value="1"/>
</dbReference>
<dbReference type="PROSITE" id="PS50893">
    <property type="entry name" value="ABC_TRANSPORTER_2"/>
    <property type="match status" value="1"/>
</dbReference>
<dbReference type="Proteomes" id="UP001596161">
    <property type="component" value="Unassembled WGS sequence"/>
</dbReference>
<proteinExistence type="inferred from homology"/>
<evidence type="ECO:0000256" key="2">
    <source>
        <dbReference type="ARBA" id="ARBA00022448"/>
    </source>
</evidence>
<name>A0ABW0E8U5_9BACT</name>
<evidence type="ECO:0000313" key="6">
    <source>
        <dbReference type="EMBL" id="MFC5269475.1"/>
    </source>
</evidence>
<dbReference type="Pfam" id="PF00005">
    <property type="entry name" value="ABC_tran"/>
    <property type="match status" value="1"/>
</dbReference>
<protein>
    <submittedName>
        <fullName evidence="6">ABC transporter ATP-binding protein</fullName>
    </submittedName>
</protein>
<gene>
    <name evidence="6" type="ORF">ACFPIB_02560</name>
</gene>
<evidence type="ECO:0000259" key="5">
    <source>
        <dbReference type="PROSITE" id="PS50893"/>
    </source>
</evidence>
<dbReference type="RefSeq" id="WP_378015852.1">
    <property type="nucleotide sequence ID" value="NZ_JBHSKT010000001.1"/>
</dbReference>
<dbReference type="Gene3D" id="3.40.50.300">
    <property type="entry name" value="P-loop containing nucleotide triphosphate hydrolases"/>
    <property type="match status" value="1"/>
</dbReference>
<keyword evidence="2" id="KW-0813">Transport</keyword>
<accession>A0ABW0E8U5</accession>
<dbReference type="EMBL" id="JBHSKT010000001">
    <property type="protein sequence ID" value="MFC5269475.1"/>
    <property type="molecule type" value="Genomic_DNA"/>
</dbReference>
<evidence type="ECO:0000256" key="3">
    <source>
        <dbReference type="ARBA" id="ARBA00022741"/>
    </source>
</evidence>
<dbReference type="CDD" id="cd03220">
    <property type="entry name" value="ABC_KpsT_Wzt"/>
    <property type="match status" value="1"/>
</dbReference>
<dbReference type="InterPro" id="IPR015860">
    <property type="entry name" value="ABC_transpr_TagH-like"/>
</dbReference>
<feature type="domain" description="ABC transporter" evidence="5">
    <location>
        <begin position="47"/>
        <end position="268"/>
    </location>
</feature>
<dbReference type="InterPro" id="IPR027417">
    <property type="entry name" value="P-loop_NTPase"/>
</dbReference>
<dbReference type="PANTHER" id="PTHR46743:SF2">
    <property type="entry name" value="TEICHOIC ACIDS EXPORT ATP-BINDING PROTEIN TAGH"/>
    <property type="match status" value="1"/>
</dbReference>
<keyword evidence="7" id="KW-1185">Reference proteome</keyword>
<dbReference type="GO" id="GO:0005524">
    <property type="term" value="F:ATP binding"/>
    <property type="evidence" value="ECO:0007669"/>
    <property type="project" value="UniProtKB-KW"/>
</dbReference>